<feature type="non-terminal residue" evidence="1">
    <location>
        <position position="1"/>
    </location>
</feature>
<gene>
    <name evidence="1" type="primary">HAUS8</name>
</gene>
<reference evidence="1" key="1">
    <citation type="submission" date="2016-05" db="EMBL/GenBank/DDBJ databases">
        <authorList>
            <person name="Lavstsen T."/>
            <person name="Jespersen J.S."/>
        </authorList>
    </citation>
    <scope>NUCLEOTIDE SEQUENCE</scope>
    <source>
        <tissue evidence="1">Brain</tissue>
    </source>
</reference>
<dbReference type="AlphaFoldDB" id="A0A1A8EEX7"/>
<dbReference type="EMBL" id="HAEA01015978">
    <property type="protein sequence ID" value="SBQ44459.1"/>
    <property type="molecule type" value="Transcribed_RNA"/>
</dbReference>
<organism evidence="1">
    <name type="scientific">Nothobranchius kadleci</name>
    <name type="common">African annual killifish</name>
    <dbReference type="NCBI Taxonomy" id="1051664"/>
    <lineage>
        <taxon>Eukaryota</taxon>
        <taxon>Metazoa</taxon>
        <taxon>Chordata</taxon>
        <taxon>Craniata</taxon>
        <taxon>Vertebrata</taxon>
        <taxon>Euteleostomi</taxon>
        <taxon>Actinopterygii</taxon>
        <taxon>Neopterygii</taxon>
        <taxon>Teleostei</taxon>
        <taxon>Neoteleostei</taxon>
        <taxon>Acanthomorphata</taxon>
        <taxon>Ovalentaria</taxon>
        <taxon>Atherinomorphae</taxon>
        <taxon>Cyprinodontiformes</taxon>
        <taxon>Nothobranchiidae</taxon>
        <taxon>Nothobranchius</taxon>
    </lineage>
</organism>
<sequence length="68" mass="8048">FQEHFLSCRSFRHWFAAIQSILSRPWRKSNSAAQEPASSSASNIEEYHTAWEMPYMYFGIPQFLTNFL</sequence>
<evidence type="ECO:0000313" key="1">
    <source>
        <dbReference type="EMBL" id="SBQ44459.1"/>
    </source>
</evidence>
<proteinExistence type="predicted"/>
<accession>A0A1A8EEX7</accession>
<protein>
    <submittedName>
        <fullName evidence="1">HAUS augmin-like complex, subunit 8</fullName>
    </submittedName>
</protein>
<reference evidence="1" key="2">
    <citation type="submission" date="2016-06" db="EMBL/GenBank/DDBJ databases">
        <title>The genome of a short-lived fish provides insights into sex chromosome evolution and the genetic control of aging.</title>
        <authorList>
            <person name="Reichwald K."/>
            <person name="Felder M."/>
            <person name="Petzold A."/>
            <person name="Koch P."/>
            <person name="Groth M."/>
            <person name="Platzer M."/>
        </authorList>
    </citation>
    <scope>NUCLEOTIDE SEQUENCE</scope>
    <source>
        <tissue evidence="1">Brain</tissue>
    </source>
</reference>
<name>A0A1A8EEX7_NOTKA</name>